<dbReference type="PROSITE" id="PS50020">
    <property type="entry name" value="WW_DOMAIN_2"/>
    <property type="match status" value="1"/>
</dbReference>
<dbReference type="InterPro" id="IPR036020">
    <property type="entry name" value="WW_dom_sf"/>
</dbReference>
<gene>
    <name evidence="3" type="ORF">UCDDA912_g07897</name>
</gene>
<accession>A0A0G2HA98</accession>
<feature type="region of interest" description="Disordered" evidence="1">
    <location>
        <begin position="11"/>
        <end position="30"/>
    </location>
</feature>
<evidence type="ECO:0000313" key="3">
    <source>
        <dbReference type="EMBL" id="KKY32163.1"/>
    </source>
</evidence>
<dbReference type="Gene3D" id="2.20.70.10">
    <property type="match status" value="1"/>
</dbReference>
<feature type="compositionally biased region" description="Basic and acidic residues" evidence="1">
    <location>
        <begin position="107"/>
        <end position="144"/>
    </location>
</feature>
<reference evidence="3 4" key="1">
    <citation type="submission" date="2015-05" db="EMBL/GenBank/DDBJ databases">
        <title>Distinctive expansion of gene families associated with plant cell wall degradation and secondary metabolism in the genomes of grapevine trunk pathogens.</title>
        <authorList>
            <person name="Lawrence D.P."/>
            <person name="Travadon R."/>
            <person name="Rolshausen P.E."/>
            <person name="Baumgartner K."/>
        </authorList>
    </citation>
    <scope>NUCLEOTIDE SEQUENCE [LARGE SCALE GENOMIC DNA]</scope>
    <source>
        <strain evidence="3">DA912</strain>
    </source>
</reference>
<name>A0A0G2HA98_9PEZI</name>
<dbReference type="EMBL" id="LCUC01000339">
    <property type="protein sequence ID" value="KKY32163.1"/>
    <property type="molecule type" value="Genomic_DNA"/>
</dbReference>
<dbReference type="SUPFAM" id="SSF51045">
    <property type="entry name" value="WW domain"/>
    <property type="match status" value="1"/>
</dbReference>
<dbReference type="Pfam" id="PF00397">
    <property type="entry name" value="WW"/>
    <property type="match status" value="1"/>
</dbReference>
<protein>
    <submittedName>
        <fullName evidence="3">Putative ww domain protein</fullName>
    </submittedName>
</protein>
<evidence type="ECO:0000256" key="1">
    <source>
        <dbReference type="SAM" id="MobiDB-lite"/>
    </source>
</evidence>
<reference evidence="3 4" key="2">
    <citation type="submission" date="2015-05" db="EMBL/GenBank/DDBJ databases">
        <authorList>
            <person name="Morales-Cruz A."/>
            <person name="Amrine K.C."/>
            <person name="Cantu D."/>
        </authorList>
    </citation>
    <scope>NUCLEOTIDE SEQUENCE [LARGE SCALE GENOMIC DNA]</scope>
    <source>
        <strain evidence="3">DA912</strain>
    </source>
</reference>
<organism evidence="3 4">
    <name type="scientific">Diaporthe ampelina</name>
    <dbReference type="NCBI Taxonomy" id="1214573"/>
    <lineage>
        <taxon>Eukaryota</taxon>
        <taxon>Fungi</taxon>
        <taxon>Dikarya</taxon>
        <taxon>Ascomycota</taxon>
        <taxon>Pezizomycotina</taxon>
        <taxon>Sordariomycetes</taxon>
        <taxon>Sordariomycetidae</taxon>
        <taxon>Diaporthales</taxon>
        <taxon>Diaporthaceae</taxon>
        <taxon>Diaporthe</taxon>
    </lineage>
</organism>
<comment type="caution">
    <text evidence="3">The sequence shown here is derived from an EMBL/GenBank/DDBJ whole genome shotgun (WGS) entry which is preliminary data.</text>
</comment>
<feature type="compositionally biased region" description="Acidic residues" evidence="1">
    <location>
        <begin position="190"/>
        <end position="202"/>
    </location>
</feature>
<keyword evidence="4" id="KW-1185">Reference proteome</keyword>
<dbReference type="OrthoDB" id="2367685at2759"/>
<proteinExistence type="predicted"/>
<dbReference type="AlphaFoldDB" id="A0A0G2HA98"/>
<sequence>MGFFGDVISEVVGNSVDGGNDSPSDPPYVHPPWVARLDGEAGRWIYFNEETGERSWQRPALEEAAESWEREEDRVERRFDDGVEHVEEFPEDAARWTGEAVGEAEAVPDRVEEGWDRTEENVEEGWDRAGENIEEGWERTEENVEEGWDRAGENIEHGWDETVDAVENAPENIAEGIGEGVGKVERFGDSVEDYGETLEESYEGGRDEARYD</sequence>
<dbReference type="Gene3D" id="1.10.287.700">
    <property type="entry name" value="Helix hairpin bin"/>
    <property type="match status" value="1"/>
</dbReference>
<feature type="compositionally biased region" description="Basic and acidic residues" evidence="1">
    <location>
        <begin position="203"/>
        <end position="212"/>
    </location>
</feature>
<dbReference type="InterPro" id="IPR001202">
    <property type="entry name" value="WW_dom"/>
</dbReference>
<feature type="domain" description="WW" evidence="2">
    <location>
        <begin position="27"/>
        <end position="61"/>
    </location>
</feature>
<dbReference type="Proteomes" id="UP000034680">
    <property type="component" value="Unassembled WGS sequence"/>
</dbReference>
<evidence type="ECO:0000313" key="4">
    <source>
        <dbReference type="Proteomes" id="UP000034680"/>
    </source>
</evidence>
<feature type="region of interest" description="Disordered" evidence="1">
    <location>
        <begin position="175"/>
        <end position="212"/>
    </location>
</feature>
<feature type="region of interest" description="Disordered" evidence="1">
    <location>
        <begin position="99"/>
        <end position="144"/>
    </location>
</feature>
<evidence type="ECO:0000259" key="2">
    <source>
        <dbReference type="PROSITE" id="PS50020"/>
    </source>
</evidence>